<evidence type="ECO:0000256" key="1">
    <source>
        <dbReference type="PROSITE-ProRule" id="PRU00176"/>
    </source>
</evidence>
<dbReference type="InterPro" id="IPR012677">
    <property type="entry name" value="Nucleotide-bd_a/b_plait_sf"/>
</dbReference>
<keyword evidence="1" id="KW-0694">RNA-binding</keyword>
<organism evidence="4 5">
    <name type="scientific">Dipteronia sinensis</name>
    <dbReference type="NCBI Taxonomy" id="43782"/>
    <lineage>
        <taxon>Eukaryota</taxon>
        <taxon>Viridiplantae</taxon>
        <taxon>Streptophyta</taxon>
        <taxon>Embryophyta</taxon>
        <taxon>Tracheophyta</taxon>
        <taxon>Spermatophyta</taxon>
        <taxon>Magnoliopsida</taxon>
        <taxon>eudicotyledons</taxon>
        <taxon>Gunneridae</taxon>
        <taxon>Pentapetalae</taxon>
        <taxon>rosids</taxon>
        <taxon>malvids</taxon>
        <taxon>Sapindales</taxon>
        <taxon>Sapindaceae</taxon>
        <taxon>Hippocastanoideae</taxon>
        <taxon>Acereae</taxon>
        <taxon>Dipteronia</taxon>
    </lineage>
</organism>
<evidence type="ECO:0000313" key="5">
    <source>
        <dbReference type="Proteomes" id="UP001281410"/>
    </source>
</evidence>
<feature type="domain" description="RRM" evidence="3">
    <location>
        <begin position="82"/>
        <end position="159"/>
    </location>
</feature>
<dbReference type="InterPro" id="IPR035979">
    <property type="entry name" value="RBD_domain_sf"/>
</dbReference>
<accession>A0AAE0AVH1</accession>
<sequence length="244" mass="28457">MVFKIVLGHGYGHVVAKTSGVYPKDAEFPSSGVDDLTKMAYLHELLIPKVAMRRENFRENPRERDFHARWKGERKDFRDNLFSVFIDNLNPVVNLVCLWGIFRPFGKVRDVFLSAKNRSRRSLFAFIRFETLEEANKVAHMVNGMHIYGWTISSRVATYGWRNRRTMAHRHPGGESPEEVTEVGKREGKRRYRARVGVEEEGSQQANRGQFGPHVKRSFTEVMGRNKNWNEGERFERPELVETM</sequence>
<dbReference type="PROSITE" id="PS50102">
    <property type="entry name" value="RRM"/>
    <property type="match status" value="1"/>
</dbReference>
<reference evidence="4" key="1">
    <citation type="journal article" date="2023" name="Plant J.">
        <title>Genome sequences and population genomics provide insights into the demographic history, inbreeding, and mutation load of two 'living fossil' tree species of Dipteronia.</title>
        <authorList>
            <person name="Feng Y."/>
            <person name="Comes H.P."/>
            <person name="Chen J."/>
            <person name="Zhu S."/>
            <person name="Lu R."/>
            <person name="Zhang X."/>
            <person name="Li P."/>
            <person name="Qiu J."/>
            <person name="Olsen K.M."/>
            <person name="Qiu Y."/>
        </authorList>
    </citation>
    <scope>NUCLEOTIDE SEQUENCE</scope>
    <source>
        <strain evidence="4">NBL</strain>
    </source>
</reference>
<comment type="caution">
    <text evidence="4">The sequence shown here is derived from an EMBL/GenBank/DDBJ whole genome shotgun (WGS) entry which is preliminary data.</text>
</comment>
<proteinExistence type="predicted"/>
<dbReference type="InterPro" id="IPR000504">
    <property type="entry name" value="RRM_dom"/>
</dbReference>
<gene>
    <name evidence="4" type="ORF">Dsin_004462</name>
</gene>
<dbReference type="Proteomes" id="UP001281410">
    <property type="component" value="Unassembled WGS sequence"/>
</dbReference>
<evidence type="ECO:0000259" key="3">
    <source>
        <dbReference type="PROSITE" id="PS50102"/>
    </source>
</evidence>
<dbReference type="CDD" id="cd00590">
    <property type="entry name" value="RRM_SF"/>
    <property type="match status" value="1"/>
</dbReference>
<dbReference type="GO" id="GO:0003723">
    <property type="term" value="F:RNA binding"/>
    <property type="evidence" value="ECO:0007669"/>
    <property type="project" value="UniProtKB-UniRule"/>
</dbReference>
<name>A0AAE0AVH1_9ROSI</name>
<feature type="region of interest" description="Disordered" evidence="2">
    <location>
        <begin position="168"/>
        <end position="215"/>
    </location>
</feature>
<dbReference type="SUPFAM" id="SSF54928">
    <property type="entry name" value="RNA-binding domain, RBD"/>
    <property type="match status" value="1"/>
</dbReference>
<dbReference type="Pfam" id="PF00076">
    <property type="entry name" value="RRM_1"/>
    <property type="match status" value="1"/>
</dbReference>
<keyword evidence="5" id="KW-1185">Reference proteome</keyword>
<dbReference type="Gene3D" id="3.30.70.330">
    <property type="match status" value="1"/>
</dbReference>
<dbReference type="AlphaFoldDB" id="A0AAE0AVH1"/>
<dbReference type="SMART" id="SM00360">
    <property type="entry name" value="RRM"/>
    <property type="match status" value="1"/>
</dbReference>
<evidence type="ECO:0000256" key="2">
    <source>
        <dbReference type="SAM" id="MobiDB-lite"/>
    </source>
</evidence>
<evidence type="ECO:0000313" key="4">
    <source>
        <dbReference type="EMBL" id="KAK3224600.1"/>
    </source>
</evidence>
<dbReference type="EMBL" id="JANJYJ010000002">
    <property type="protein sequence ID" value="KAK3224600.1"/>
    <property type="molecule type" value="Genomic_DNA"/>
</dbReference>
<protein>
    <recommendedName>
        <fullName evidence="3">RRM domain-containing protein</fullName>
    </recommendedName>
</protein>